<protein>
    <recommendedName>
        <fullName evidence="1">Endonuclease/exonuclease/phosphatase domain-containing protein</fullName>
    </recommendedName>
</protein>
<feature type="domain" description="Endonuclease/exonuclease/phosphatase" evidence="1">
    <location>
        <begin position="27"/>
        <end position="315"/>
    </location>
</feature>
<evidence type="ECO:0000313" key="3">
    <source>
        <dbReference type="Proteomes" id="UP000323824"/>
    </source>
</evidence>
<keyword evidence="3" id="KW-1185">Reference proteome</keyword>
<gene>
    <name evidence="2" type="ORF">EW093_09880</name>
</gene>
<reference evidence="2 3" key="2">
    <citation type="submission" date="2019-09" db="EMBL/GenBank/DDBJ databases">
        <title>Complete Genome Sequence and Methylome Analysis of free living Spirochaetas.</title>
        <authorList>
            <person name="Leshcheva N."/>
            <person name="Mikheeva N."/>
        </authorList>
    </citation>
    <scope>NUCLEOTIDE SEQUENCE [LARGE SCALE GENOMIC DNA]</scope>
    <source>
        <strain evidence="2 3">P</strain>
    </source>
</reference>
<dbReference type="Pfam" id="PF19580">
    <property type="entry name" value="Exo_endo_phos_3"/>
    <property type="match status" value="1"/>
</dbReference>
<dbReference type="PROSITE" id="PS51257">
    <property type="entry name" value="PROKAR_LIPOPROTEIN"/>
    <property type="match status" value="1"/>
</dbReference>
<dbReference type="Gene3D" id="3.60.10.10">
    <property type="entry name" value="Endonuclease/exonuclease/phosphatase"/>
    <property type="match status" value="1"/>
</dbReference>
<dbReference type="SUPFAM" id="SSF56219">
    <property type="entry name" value="DNase I-like"/>
    <property type="match status" value="1"/>
</dbReference>
<reference evidence="2 3" key="1">
    <citation type="submission" date="2019-02" db="EMBL/GenBank/DDBJ databases">
        <authorList>
            <person name="Fomenkov A."/>
            <person name="Dubinina G."/>
            <person name="Grabovich M."/>
            <person name="Vincze T."/>
            <person name="Roberts R.J."/>
        </authorList>
    </citation>
    <scope>NUCLEOTIDE SEQUENCE [LARGE SCALE GENOMIC DNA]</scope>
    <source>
        <strain evidence="2 3">P</strain>
    </source>
</reference>
<evidence type="ECO:0000313" key="2">
    <source>
        <dbReference type="EMBL" id="QEN05005.1"/>
    </source>
</evidence>
<name>A0A5C1QAB8_9SPIO</name>
<proteinExistence type="predicted"/>
<dbReference type="PANTHER" id="PTHR42834:SF1">
    <property type="entry name" value="ENDONUCLEASE_EXONUCLEASE_PHOSPHATASE FAMILY PROTEIN (AFU_ORTHOLOGUE AFUA_3G09210)"/>
    <property type="match status" value="1"/>
</dbReference>
<organism evidence="2 3">
    <name type="scientific">Thiospirochaeta perfilievii</name>
    <dbReference type="NCBI Taxonomy" id="252967"/>
    <lineage>
        <taxon>Bacteria</taxon>
        <taxon>Pseudomonadati</taxon>
        <taxon>Spirochaetota</taxon>
        <taxon>Spirochaetia</taxon>
        <taxon>Spirochaetales</taxon>
        <taxon>Spirochaetaceae</taxon>
        <taxon>Thiospirochaeta</taxon>
    </lineage>
</organism>
<dbReference type="InterPro" id="IPR005135">
    <property type="entry name" value="Endo/exonuclease/phosphatase"/>
</dbReference>
<dbReference type="InterPro" id="IPR036691">
    <property type="entry name" value="Endo/exonu/phosph_ase_sf"/>
</dbReference>
<accession>A0A5C1QAB8</accession>
<evidence type="ECO:0000259" key="1">
    <source>
        <dbReference type="Pfam" id="PF19580"/>
    </source>
</evidence>
<dbReference type="OrthoDB" id="184983at2"/>
<dbReference type="PANTHER" id="PTHR42834">
    <property type="entry name" value="ENDONUCLEASE/EXONUCLEASE/PHOSPHATASE FAMILY PROTEIN (AFU_ORTHOLOGUE AFUA_3G09210)"/>
    <property type="match status" value="1"/>
</dbReference>
<dbReference type="GO" id="GO:0003824">
    <property type="term" value="F:catalytic activity"/>
    <property type="evidence" value="ECO:0007669"/>
    <property type="project" value="InterPro"/>
</dbReference>
<dbReference type="KEGG" id="sper:EW093_09880"/>
<dbReference type="RefSeq" id="WP_149568246.1">
    <property type="nucleotide sequence ID" value="NZ_CP035807.1"/>
</dbReference>
<sequence length="324" mass="37384">MKSIIIILLVLSTSCCIQVKNRPNEVTIMSWNVQNLFDGVDNGQEYPEFSVSSGKWSRQLYELRLKNLVKIIEFNDPDIIGLQEIEGLSVLEDFSSRLKGYSYMVSTSSPGAIQLGLLSKYPIKRTGILKTYNGDRLLRPILEVSLDIDGNELIIMNNHWKSKVGSFSEHLRLKSSSVLKKRLEELKDKEVLILGDFNENYNEYQRVYKSFDTGLMYNNMGKGITVTDGILGKNELYTPWPKSTFKGSYKYKGQWETIDNFFLNSKLLDKESFYFNSFIVDNRDFLFDKSGNIKKWYTDFKIGFSDHLPIILTLRSEGIKTNLE</sequence>
<dbReference type="EMBL" id="CP035807">
    <property type="protein sequence ID" value="QEN05005.1"/>
    <property type="molecule type" value="Genomic_DNA"/>
</dbReference>
<dbReference type="AlphaFoldDB" id="A0A5C1QAB8"/>
<dbReference type="Proteomes" id="UP000323824">
    <property type="component" value="Chromosome"/>
</dbReference>